<dbReference type="GO" id="GO:0015562">
    <property type="term" value="F:efflux transmembrane transporter activity"/>
    <property type="evidence" value="ECO:0007669"/>
    <property type="project" value="InterPro"/>
</dbReference>
<gene>
    <name evidence="7" type="primary">bepC_5</name>
    <name evidence="7" type="ORF">SDC9_116699</name>
</gene>
<keyword evidence="2" id="KW-0813">Transport</keyword>
<dbReference type="Gene3D" id="1.20.1600.10">
    <property type="entry name" value="Outer membrane efflux proteins (OEP)"/>
    <property type="match status" value="1"/>
</dbReference>
<dbReference type="SUPFAM" id="SSF56954">
    <property type="entry name" value="Outer membrane efflux proteins (OEP)"/>
    <property type="match status" value="1"/>
</dbReference>
<keyword evidence="4" id="KW-0812">Transmembrane</keyword>
<proteinExistence type="predicted"/>
<evidence type="ECO:0000256" key="6">
    <source>
        <dbReference type="ARBA" id="ARBA00023237"/>
    </source>
</evidence>
<accession>A0A645BYM1</accession>
<comment type="subcellular location">
    <subcellularLocation>
        <location evidence="1">Cell outer membrane</location>
    </subcellularLocation>
</comment>
<dbReference type="InterPro" id="IPR028351">
    <property type="entry name" value="CyaE"/>
</dbReference>
<sequence length="429" mass="46809">MAVTKPWKKRLSAMLASGFLVLNTAAVFAAPVELTLDESISMALKNNPSIKIADSGKEQAEWAVDIAKSGKMPKLSYDFTASRFDQKNPQTGANENFSNGLSLTLPLYTGGKVESSVDKAKIGVKSADLTVDKTKQQIKLDATSGYYSILKTENLVKVAQESVDSLTEHLKNVQAQFSVGTVAKSDVLRSEVELANAQQSLIKAQNAYDLAVSSFNNVVGLPLDTELTIKEELKYQQYTMSLEDSIKYSMDNRPEVAIANYAVEAAKKDVKIAKGDRLPTIGASAAKGWSDSEFPGTENEEWSVGVKASWNIFDSGLTRSQIKQADASVEKTTYQAKQTSDAVQLDVRNAYLSMKEAEKRIETTDVTVEKAQEDFKIAQVRYSAGVGTNLDVIDAQLALTQAKTNYIQALYDYNTSKANLEKAMGVPVK</sequence>
<dbReference type="EMBL" id="VSSQ01023052">
    <property type="protein sequence ID" value="MPM69751.1"/>
    <property type="molecule type" value="Genomic_DNA"/>
</dbReference>
<evidence type="ECO:0000256" key="5">
    <source>
        <dbReference type="ARBA" id="ARBA00023136"/>
    </source>
</evidence>
<evidence type="ECO:0000256" key="3">
    <source>
        <dbReference type="ARBA" id="ARBA00022452"/>
    </source>
</evidence>
<organism evidence="7">
    <name type="scientific">bioreactor metagenome</name>
    <dbReference type="NCBI Taxonomy" id="1076179"/>
    <lineage>
        <taxon>unclassified sequences</taxon>
        <taxon>metagenomes</taxon>
        <taxon>ecological metagenomes</taxon>
    </lineage>
</organism>
<dbReference type="GO" id="GO:0009279">
    <property type="term" value="C:cell outer membrane"/>
    <property type="evidence" value="ECO:0007669"/>
    <property type="project" value="UniProtKB-SubCell"/>
</dbReference>
<dbReference type="InterPro" id="IPR051906">
    <property type="entry name" value="TolC-like"/>
</dbReference>
<evidence type="ECO:0000256" key="2">
    <source>
        <dbReference type="ARBA" id="ARBA00022448"/>
    </source>
</evidence>
<evidence type="ECO:0000256" key="1">
    <source>
        <dbReference type="ARBA" id="ARBA00004442"/>
    </source>
</evidence>
<evidence type="ECO:0000256" key="4">
    <source>
        <dbReference type="ARBA" id="ARBA00022692"/>
    </source>
</evidence>
<dbReference type="GO" id="GO:0015288">
    <property type="term" value="F:porin activity"/>
    <property type="evidence" value="ECO:0007669"/>
    <property type="project" value="TreeGrafter"/>
</dbReference>
<dbReference type="PIRSF" id="PIRSF001892">
    <property type="entry name" value="CyaE"/>
    <property type="match status" value="1"/>
</dbReference>
<keyword evidence="6" id="KW-0998">Cell outer membrane</keyword>
<protein>
    <submittedName>
        <fullName evidence="7">Outer membrane efflux protein BepC</fullName>
    </submittedName>
</protein>
<evidence type="ECO:0000313" key="7">
    <source>
        <dbReference type="EMBL" id="MPM69751.1"/>
    </source>
</evidence>
<reference evidence="7" key="1">
    <citation type="submission" date="2019-08" db="EMBL/GenBank/DDBJ databases">
        <authorList>
            <person name="Kucharzyk K."/>
            <person name="Murdoch R.W."/>
            <person name="Higgins S."/>
            <person name="Loffler F."/>
        </authorList>
    </citation>
    <scope>NUCLEOTIDE SEQUENCE</scope>
</reference>
<dbReference type="InterPro" id="IPR003423">
    <property type="entry name" value="OMP_efflux"/>
</dbReference>
<keyword evidence="5" id="KW-0472">Membrane</keyword>
<keyword evidence="3" id="KW-1134">Transmembrane beta strand</keyword>
<dbReference type="Pfam" id="PF02321">
    <property type="entry name" value="OEP"/>
    <property type="match status" value="2"/>
</dbReference>
<comment type="caution">
    <text evidence="7">The sequence shown here is derived from an EMBL/GenBank/DDBJ whole genome shotgun (WGS) entry which is preliminary data.</text>
</comment>
<dbReference type="GO" id="GO:1990281">
    <property type="term" value="C:efflux pump complex"/>
    <property type="evidence" value="ECO:0007669"/>
    <property type="project" value="TreeGrafter"/>
</dbReference>
<dbReference type="PANTHER" id="PTHR30026:SF20">
    <property type="entry name" value="OUTER MEMBRANE PROTEIN TOLC"/>
    <property type="match status" value="1"/>
</dbReference>
<dbReference type="PANTHER" id="PTHR30026">
    <property type="entry name" value="OUTER MEMBRANE PROTEIN TOLC"/>
    <property type="match status" value="1"/>
</dbReference>
<name>A0A645BYM1_9ZZZZ</name>
<dbReference type="AlphaFoldDB" id="A0A645BYM1"/>